<keyword evidence="2" id="KW-1185">Reference proteome</keyword>
<reference evidence="2" key="1">
    <citation type="journal article" date="2019" name="Int. J. Syst. Evol. Microbiol.">
        <title>The Global Catalogue of Microorganisms (GCM) 10K type strain sequencing project: providing services to taxonomists for standard genome sequencing and annotation.</title>
        <authorList>
            <consortium name="The Broad Institute Genomics Platform"/>
            <consortium name="The Broad Institute Genome Sequencing Center for Infectious Disease"/>
            <person name="Wu L."/>
            <person name="Ma J."/>
        </authorList>
    </citation>
    <scope>NUCLEOTIDE SEQUENCE [LARGE SCALE GENOMIC DNA]</scope>
    <source>
        <strain evidence="2">CGMCC 1.15474</strain>
    </source>
</reference>
<accession>A0ABW5BZP5</accession>
<name>A0ABW5BZP5_9BACI</name>
<sequence length="61" mass="6939">MSSISDKLGQKYFDIEAARVDASPTEIIITNDEGSTYYIVNHDELTNELLQQGFKKVENEE</sequence>
<dbReference type="Proteomes" id="UP001597318">
    <property type="component" value="Unassembled WGS sequence"/>
</dbReference>
<protein>
    <submittedName>
        <fullName evidence="1">Uncharacterized protein</fullName>
    </submittedName>
</protein>
<dbReference type="EMBL" id="JBHUIK010000002">
    <property type="protein sequence ID" value="MFD2214296.1"/>
    <property type="molecule type" value="Genomic_DNA"/>
</dbReference>
<gene>
    <name evidence="1" type="ORF">ACFSKK_11450</name>
</gene>
<dbReference type="RefSeq" id="WP_231307751.1">
    <property type="nucleotide sequence ID" value="NZ_CP095550.1"/>
</dbReference>
<proteinExistence type="predicted"/>
<comment type="caution">
    <text evidence="1">The sequence shown here is derived from an EMBL/GenBank/DDBJ whole genome shotgun (WGS) entry which is preliminary data.</text>
</comment>
<evidence type="ECO:0000313" key="2">
    <source>
        <dbReference type="Proteomes" id="UP001597318"/>
    </source>
</evidence>
<evidence type="ECO:0000313" key="1">
    <source>
        <dbReference type="EMBL" id="MFD2214296.1"/>
    </source>
</evidence>
<organism evidence="1 2">
    <name type="scientific">Metabacillus endolithicus</name>
    <dbReference type="NCBI Taxonomy" id="1535204"/>
    <lineage>
        <taxon>Bacteria</taxon>
        <taxon>Bacillati</taxon>
        <taxon>Bacillota</taxon>
        <taxon>Bacilli</taxon>
        <taxon>Bacillales</taxon>
        <taxon>Bacillaceae</taxon>
        <taxon>Metabacillus</taxon>
    </lineage>
</organism>